<dbReference type="InterPro" id="IPR021109">
    <property type="entry name" value="Peptidase_aspartic_dom_sf"/>
</dbReference>
<gene>
    <name evidence="1" type="ORF">PHYPADRAFT_99388</name>
</gene>
<sequence>MEEYITNYNLEDGSSVVQGRIIEINGTILEKVLCLLIGEIAVGGDDSSDFSPGRYFKEVCRPLRGAKRIVLTEEEEHELAECCINKKGKFDLDEYKDDDKGPGHYTKGHWARATTETLVKMEDLEEPVIALIDHGSEINIMSKEVYKRGRWPIDINHGWEIRTANNTQGDLYGACPNMKVKVGDVATEQKFFVQETTSYSVILGQPYITAVRMETKVLDDGSACARIRSQDGKKTVQFLTVLTNHEHNRNYLRSDLLPRVSEEFKDFCTLVFPQGRLLEGIPLKNALLKHISQIYCMVQALDIKGSSKQDLEDSKKVISEQNRRIEEQEWTINEIGESKLILEQKLVHQYEFWTKEKEHILRIVEGQWKKLIQNHKTWNLKWEKLKCQVQAERDKAELLTKEKRNIE</sequence>
<dbReference type="CDD" id="cd00303">
    <property type="entry name" value="retropepsin_like"/>
    <property type="match status" value="1"/>
</dbReference>
<accession>A9TZN3</accession>
<organism>
    <name type="scientific">Physcomitrium patens</name>
    <name type="common">Spreading-leaved earth moss</name>
    <name type="synonym">Physcomitrella patens</name>
    <dbReference type="NCBI Taxonomy" id="3218"/>
    <lineage>
        <taxon>Eukaryota</taxon>
        <taxon>Viridiplantae</taxon>
        <taxon>Streptophyta</taxon>
        <taxon>Embryophyta</taxon>
        <taxon>Bryophyta</taxon>
        <taxon>Bryophytina</taxon>
        <taxon>Bryopsida</taxon>
        <taxon>Funariidae</taxon>
        <taxon>Funariales</taxon>
        <taxon>Funariaceae</taxon>
        <taxon>Physcomitrium</taxon>
    </lineage>
</organism>
<evidence type="ECO:0000313" key="1">
    <source>
        <dbReference type="EMBL" id="EDQ51124.1"/>
    </source>
</evidence>
<proteinExistence type="predicted"/>
<protein>
    <submittedName>
        <fullName evidence="1">Predicted protein</fullName>
    </submittedName>
</protein>
<dbReference type="Gene3D" id="2.40.70.10">
    <property type="entry name" value="Acid Proteases"/>
    <property type="match status" value="1"/>
</dbReference>
<reference evidence="1" key="1">
    <citation type="journal article" date="2008" name="Science">
        <title>The Physcomitrella genome reveals evolutionary insights into the conquest of land by plants.</title>
        <authorList>
            <person name="Rensing S."/>
            <person name="Lang D."/>
            <person name="Zimmer A."/>
            <person name="Terry A."/>
            <person name="Salamov A."/>
            <person name="Shapiro H."/>
            <person name="Nishiyama T."/>
            <person name="Perroud P.-F."/>
            <person name="Lindquist E."/>
            <person name="Kamisugi Y."/>
            <person name="Tanahashi T."/>
            <person name="Sakakibara K."/>
            <person name="Fujita T."/>
            <person name="Oishi K."/>
            <person name="Shin-I T."/>
            <person name="Kuroki Y."/>
            <person name="Toyoda A."/>
            <person name="Suzuki Y."/>
            <person name="Hashimoto A."/>
            <person name="Yamaguchi K."/>
            <person name="Sugano A."/>
            <person name="Kohara Y."/>
            <person name="Fujiyama A."/>
            <person name="Anterola A."/>
            <person name="Aoki S."/>
            <person name="Ashton N."/>
            <person name="Barbazuk W.B."/>
            <person name="Barker E."/>
            <person name="Bennetzen J."/>
            <person name="Bezanilla M."/>
            <person name="Blankenship R."/>
            <person name="Cho S.H."/>
            <person name="Dutcher S."/>
            <person name="Estelle M."/>
            <person name="Fawcett J.A."/>
            <person name="Gundlach H."/>
            <person name="Hanada K."/>
            <person name="Heyl A."/>
            <person name="Hicks K.A."/>
            <person name="Hugh J."/>
            <person name="Lohr M."/>
            <person name="Mayer K."/>
            <person name="Melkozernov A."/>
            <person name="Murata T."/>
            <person name="Nelson D."/>
            <person name="Pils B."/>
            <person name="Prigge M."/>
            <person name="Reiss B."/>
            <person name="Renner T."/>
            <person name="Rombauts S."/>
            <person name="Rushton P."/>
            <person name="Sanderfoot A."/>
            <person name="Schween G."/>
            <person name="Shiu S.-H."/>
            <person name="Stueber K."/>
            <person name="Theodoulou F.L."/>
            <person name="Tu H."/>
            <person name="Van de Peer Y."/>
            <person name="Verrier P.J."/>
            <person name="Waters E."/>
            <person name="Wood A."/>
            <person name="Yang L."/>
            <person name="Cove D."/>
            <person name="Cuming A."/>
            <person name="Hasebe M."/>
            <person name="Lucas S."/>
            <person name="Mishler D.B."/>
            <person name="Reski R."/>
            <person name="Grigoriev I."/>
            <person name="Quatrano R.S."/>
            <person name="Boore J.L."/>
        </authorList>
    </citation>
    <scope>NUCLEOTIDE SEQUENCE [LARGE SCALE GENOMIC DNA]</scope>
</reference>
<dbReference type="AlphaFoldDB" id="A9TZN3"/>
<name>A9TZN3_PHYPA</name>
<dbReference type="EMBL" id="DS545275">
    <property type="protein sequence ID" value="EDQ51124.1"/>
    <property type="molecule type" value="Genomic_DNA"/>
</dbReference>